<evidence type="ECO:0000313" key="6">
    <source>
        <dbReference type="Proteomes" id="UP000198372"/>
    </source>
</evidence>
<reference evidence="6" key="1">
    <citation type="submission" date="2016-09" db="EMBL/GenBank/DDBJ databases">
        <authorList>
            <person name="Jeantristanb JTB J.-T."/>
            <person name="Ricardo R."/>
        </authorList>
    </citation>
    <scope>NUCLEOTIDE SEQUENCE [LARGE SCALE GENOMIC DNA]</scope>
</reference>
<evidence type="ECO:0000256" key="3">
    <source>
        <dbReference type="SAM" id="MobiDB-lite"/>
    </source>
</evidence>
<protein>
    <recommendedName>
        <fullName evidence="2">pH-response regulator protein palC</fullName>
    </recommendedName>
</protein>
<proteinExistence type="inferred from homology"/>
<dbReference type="PANTHER" id="PTHR40463">
    <property type="entry name" value="PH-RESPONSE REGULATOR PROTEIN PALC"/>
    <property type="match status" value="1"/>
</dbReference>
<dbReference type="GO" id="GO:0071467">
    <property type="term" value="P:cellular response to pH"/>
    <property type="evidence" value="ECO:0007669"/>
    <property type="project" value="InterPro"/>
</dbReference>
<gene>
    <name evidence="5" type="ORF">BQ2448_7207</name>
</gene>
<name>A0A238FM99_9BASI</name>
<organism evidence="5 6">
    <name type="scientific">Microbotryum intermedium</name>
    <dbReference type="NCBI Taxonomy" id="269621"/>
    <lineage>
        <taxon>Eukaryota</taxon>
        <taxon>Fungi</taxon>
        <taxon>Dikarya</taxon>
        <taxon>Basidiomycota</taxon>
        <taxon>Pucciniomycotina</taxon>
        <taxon>Microbotryomycetes</taxon>
        <taxon>Microbotryales</taxon>
        <taxon>Microbotryaceae</taxon>
        <taxon>Microbotryum</taxon>
    </lineage>
</organism>
<dbReference type="AlphaFoldDB" id="A0A238FM99"/>
<dbReference type="STRING" id="269621.A0A238FM99"/>
<feature type="compositionally biased region" description="Acidic residues" evidence="3">
    <location>
        <begin position="491"/>
        <end position="503"/>
    </location>
</feature>
<dbReference type="Proteomes" id="UP000198372">
    <property type="component" value="Unassembled WGS sequence"/>
</dbReference>
<feature type="domain" description="BRO1" evidence="4">
    <location>
        <begin position="1"/>
        <end position="462"/>
    </location>
</feature>
<dbReference type="PANTHER" id="PTHR40463:SF1">
    <property type="entry name" value="PH-RESPONSE REGULATOR PROTEIN PALC"/>
    <property type="match status" value="1"/>
</dbReference>
<dbReference type="SMART" id="SM01041">
    <property type="entry name" value="BRO1"/>
    <property type="match status" value="1"/>
</dbReference>
<sequence>MRISPPTPSSLSLPSTVQDIKGHATQLSNANALRAAMRSQLKVAHKAGAESADWSACVKATTDYLPYLYAILGCIETDDLLLKADPVFTWRMTLSTQALKKPNYRVSLPSLCVVDTRPRRSGTLLLICPRGANVTTPSRYELASTLLCHALCLSNFSASLVASLGSYEFSDTLSTIDLGRHDEVVQKAADMLCRAAGVLAHLSQVVIPRWETAVGVESLAKTRPVELTRDVTMGLAKLCEADANLLAIRRLLSRSLSVAHSTTTPGPPLSSTHPSPSLLAKLHLHVYQLYDAARSLVKTPGGSAASGEISQALRRYLSQGRALALALSWKWLGVDCGESGGRDRCGDAVGWLGMSKKELEKIQGRPKGVMGVIKRGKEGGSVRKGKVAEEVESVARFLNAYKKVNDSVSSNSSPKVFLILHVHFMPIPSPSTLQLRVPAGRAALGAKAFTPPPPAFRSRSTYNGPMDVPPPPMALDKEFMKLGVGNGAGDSSDEEGGDGEGGEGDYFGAGQYF</sequence>
<evidence type="ECO:0000256" key="2">
    <source>
        <dbReference type="ARBA" id="ARBA00022193"/>
    </source>
</evidence>
<comment type="similarity">
    <text evidence="1">Belongs to the palC family.</text>
</comment>
<dbReference type="Gene3D" id="1.25.40.280">
    <property type="entry name" value="alix/aip1 like domains"/>
    <property type="match status" value="1"/>
</dbReference>
<evidence type="ECO:0000259" key="4">
    <source>
        <dbReference type="PROSITE" id="PS51180"/>
    </source>
</evidence>
<dbReference type="OrthoDB" id="10266451at2759"/>
<evidence type="ECO:0000313" key="5">
    <source>
        <dbReference type="EMBL" id="SCV73281.1"/>
    </source>
</evidence>
<dbReference type="InterPro" id="IPR038499">
    <property type="entry name" value="BRO1_sf"/>
</dbReference>
<feature type="region of interest" description="Disordered" evidence="3">
    <location>
        <begin position="482"/>
        <end position="513"/>
    </location>
</feature>
<keyword evidence="6" id="KW-1185">Reference proteome</keyword>
<dbReference type="GO" id="GO:0005886">
    <property type="term" value="C:plasma membrane"/>
    <property type="evidence" value="ECO:0007669"/>
    <property type="project" value="TreeGrafter"/>
</dbReference>
<dbReference type="PROSITE" id="PS51180">
    <property type="entry name" value="BRO1"/>
    <property type="match status" value="1"/>
</dbReference>
<dbReference type="EMBL" id="FMSP01000018">
    <property type="protein sequence ID" value="SCV73281.1"/>
    <property type="molecule type" value="Genomic_DNA"/>
</dbReference>
<dbReference type="InterPro" id="IPR037505">
    <property type="entry name" value="pH-resp_palC"/>
</dbReference>
<accession>A0A238FM99</accession>
<dbReference type="InterPro" id="IPR004328">
    <property type="entry name" value="BRO1_dom"/>
</dbReference>
<evidence type="ECO:0000256" key="1">
    <source>
        <dbReference type="ARBA" id="ARBA00010997"/>
    </source>
</evidence>